<dbReference type="InterPro" id="IPR013658">
    <property type="entry name" value="SGL"/>
</dbReference>
<dbReference type="Pfam" id="PF08450">
    <property type="entry name" value="SGL"/>
    <property type="match status" value="1"/>
</dbReference>
<feature type="chain" id="PRO_5021818991" evidence="2">
    <location>
        <begin position="25"/>
        <end position="351"/>
    </location>
</feature>
<accession>A0A517U4U7</accession>
<dbReference type="Gene3D" id="2.120.10.30">
    <property type="entry name" value="TolB, C-terminal domain"/>
    <property type="match status" value="1"/>
</dbReference>
<feature type="domain" description="SMP-30/Gluconolactonase/LRE-like region" evidence="3">
    <location>
        <begin position="64"/>
        <end position="336"/>
    </location>
</feature>
<evidence type="ECO:0000259" key="3">
    <source>
        <dbReference type="Pfam" id="PF08450"/>
    </source>
</evidence>
<dbReference type="RefSeq" id="WP_246133733.1">
    <property type="nucleotide sequence ID" value="NZ_CP036339.1"/>
</dbReference>
<evidence type="ECO:0000256" key="1">
    <source>
        <dbReference type="ARBA" id="ARBA00022801"/>
    </source>
</evidence>
<reference evidence="4 5" key="1">
    <citation type="submission" date="2019-02" db="EMBL/GenBank/DDBJ databases">
        <title>Deep-cultivation of Planctomycetes and their phenomic and genomic characterization uncovers novel biology.</title>
        <authorList>
            <person name="Wiegand S."/>
            <person name="Jogler M."/>
            <person name="Boedeker C."/>
            <person name="Pinto D."/>
            <person name="Vollmers J."/>
            <person name="Rivas-Marin E."/>
            <person name="Kohn T."/>
            <person name="Peeters S.H."/>
            <person name="Heuer A."/>
            <person name="Rast P."/>
            <person name="Oberbeckmann S."/>
            <person name="Bunk B."/>
            <person name="Jeske O."/>
            <person name="Meyerdierks A."/>
            <person name="Storesund J.E."/>
            <person name="Kallscheuer N."/>
            <person name="Luecker S."/>
            <person name="Lage O.M."/>
            <person name="Pohl T."/>
            <person name="Merkel B.J."/>
            <person name="Hornburger P."/>
            <person name="Mueller R.-W."/>
            <person name="Bruemmer F."/>
            <person name="Labrenz M."/>
            <person name="Spormann A.M."/>
            <person name="Op den Camp H."/>
            <person name="Overmann J."/>
            <person name="Amann R."/>
            <person name="Jetten M.S.M."/>
            <person name="Mascher T."/>
            <person name="Medema M.H."/>
            <person name="Devos D.P."/>
            <person name="Kaster A.-K."/>
            <person name="Ovreas L."/>
            <person name="Rohde M."/>
            <person name="Galperin M.Y."/>
            <person name="Jogler C."/>
        </authorList>
    </citation>
    <scope>NUCLEOTIDE SEQUENCE [LARGE SCALE GENOMIC DNA]</scope>
    <source>
        <strain evidence="4 5">I41</strain>
    </source>
</reference>
<organism evidence="4 5">
    <name type="scientific">Lacipirellula limnantheis</name>
    <dbReference type="NCBI Taxonomy" id="2528024"/>
    <lineage>
        <taxon>Bacteria</taxon>
        <taxon>Pseudomonadati</taxon>
        <taxon>Planctomycetota</taxon>
        <taxon>Planctomycetia</taxon>
        <taxon>Pirellulales</taxon>
        <taxon>Lacipirellulaceae</taxon>
        <taxon>Lacipirellula</taxon>
    </lineage>
</organism>
<sequence precursor="true">MTTKLKDIALATLAASCMTTLSWGAEPMGVEPRPVGKIERHDPALDAIVDPNTPIEILAEGFEWSEGPVWWRADGSLLFSDIPRNTIFKWSEQGGLEEFLNPSGYTGEIPRGGELGSNGLAIDPQQRLVMCQHGDRRVARLESPLKPGTKPAAKFVTVADRWDGKRFNSPNDLVLHSNGAVYFTDPMYGLQKGGDPSTAEIDFMGVYRCGPDGKVTLATRAMTKPNGLAFSPDEKILYVGQSDSEAAIWRAFDVQADGTLTNERVFFDATDLVKQGLKGAPDGFKVDKNGNLLATGPGGVLVISKDGKHLGTISTGEAIANCAWGDDGGTLYMTSHMYLARVKTKTRGAGF</sequence>
<dbReference type="EC" id="3.1.1.17" evidence="4"/>
<dbReference type="SUPFAM" id="SSF63829">
    <property type="entry name" value="Calcium-dependent phosphotriesterase"/>
    <property type="match status" value="1"/>
</dbReference>
<evidence type="ECO:0000256" key="2">
    <source>
        <dbReference type="SAM" id="SignalP"/>
    </source>
</evidence>
<dbReference type="GO" id="GO:0004341">
    <property type="term" value="F:gluconolactonase activity"/>
    <property type="evidence" value="ECO:0007669"/>
    <property type="project" value="UniProtKB-EC"/>
</dbReference>
<feature type="signal peptide" evidence="2">
    <location>
        <begin position="1"/>
        <end position="24"/>
    </location>
</feature>
<gene>
    <name evidence="4" type="primary">gnl</name>
    <name evidence="4" type="ORF">I41_47920</name>
</gene>
<protein>
    <submittedName>
        <fullName evidence="4">Gluconolactonase</fullName>
        <ecNumber evidence="4">3.1.1.17</ecNumber>
    </submittedName>
</protein>
<dbReference type="InterPro" id="IPR051262">
    <property type="entry name" value="SMP-30/CGR1_Lactonase"/>
</dbReference>
<keyword evidence="1 4" id="KW-0378">Hydrolase</keyword>
<evidence type="ECO:0000313" key="5">
    <source>
        <dbReference type="Proteomes" id="UP000317909"/>
    </source>
</evidence>
<dbReference type="PANTHER" id="PTHR47572">
    <property type="entry name" value="LIPOPROTEIN-RELATED"/>
    <property type="match status" value="1"/>
</dbReference>
<dbReference type="EMBL" id="CP036339">
    <property type="protein sequence ID" value="QDT75580.1"/>
    <property type="molecule type" value="Genomic_DNA"/>
</dbReference>
<dbReference type="Proteomes" id="UP000317909">
    <property type="component" value="Chromosome"/>
</dbReference>
<dbReference type="KEGG" id="llh:I41_47920"/>
<evidence type="ECO:0000313" key="4">
    <source>
        <dbReference type="EMBL" id="QDT75580.1"/>
    </source>
</evidence>
<dbReference type="InterPro" id="IPR011042">
    <property type="entry name" value="6-blade_b-propeller_TolB-like"/>
</dbReference>
<keyword evidence="2" id="KW-0732">Signal</keyword>
<dbReference type="AlphaFoldDB" id="A0A517U4U7"/>
<dbReference type="PANTHER" id="PTHR47572:SF4">
    <property type="entry name" value="LACTONASE DRP35"/>
    <property type="match status" value="1"/>
</dbReference>
<keyword evidence="5" id="KW-1185">Reference proteome</keyword>
<proteinExistence type="predicted"/>
<name>A0A517U4U7_9BACT</name>